<feature type="transmembrane region" description="Helical" evidence="8">
    <location>
        <begin position="200"/>
        <end position="224"/>
    </location>
</feature>
<comment type="subcellular location">
    <subcellularLocation>
        <location evidence="1">Cell inner membrane</location>
        <topology evidence="1">Multi-pass membrane protein</topology>
    </subcellularLocation>
</comment>
<feature type="transmembrane region" description="Helical" evidence="8">
    <location>
        <begin position="94"/>
        <end position="120"/>
    </location>
</feature>
<dbReference type="OrthoDB" id="204977at2157"/>
<reference evidence="10 11" key="1">
    <citation type="submission" date="2018-10" db="EMBL/GenBank/DDBJ databases">
        <title>Natrarchaeobius chitinivorans gen. nov., sp. nov., and Natrarchaeobius haloalkaliphilus sp. nov., alkaliphilic, chitin-utilizing haloarchaea from hypersaline alkaline lakes.</title>
        <authorList>
            <person name="Sorokin D.Y."/>
            <person name="Elcheninov A.G."/>
            <person name="Kostrikina N.A."/>
            <person name="Bale N.J."/>
            <person name="Sinninghe Damste J.S."/>
            <person name="Khijniak T.V."/>
            <person name="Kublanov I.V."/>
            <person name="Toshchakov S.V."/>
        </authorList>
    </citation>
    <scope>NUCLEOTIDE SEQUENCE [LARGE SCALE GENOMIC DNA]</scope>
    <source>
        <strain evidence="10 11">AArcht7</strain>
    </source>
</reference>
<evidence type="ECO:0000256" key="6">
    <source>
        <dbReference type="ARBA" id="ARBA00022989"/>
    </source>
</evidence>
<evidence type="ECO:0000256" key="3">
    <source>
        <dbReference type="ARBA" id="ARBA00022475"/>
    </source>
</evidence>
<evidence type="ECO:0000313" key="10">
    <source>
        <dbReference type="EMBL" id="RQH01421.1"/>
    </source>
</evidence>
<feature type="transmembrane region" description="Helical" evidence="8">
    <location>
        <begin position="69"/>
        <end position="88"/>
    </location>
</feature>
<dbReference type="InterPro" id="IPR024989">
    <property type="entry name" value="MFS_assoc_dom"/>
</dbReference>
<dbReference type="Proteomes" id="UP000281431">
    <property type="component" value="Unassembled WGS sequence"/>
</dbReference>
<dbReference type="SUPFAM" id="SSF103473">
    <property type="entry name" value="MFS general substrate transporter"/>
    <property type="match status" value="1"/>
</dbReference>
<feature type="transmembrane region" description="Helical" evidence="8">
    <location>
        <begin position="353"/>
        <end position="375"/>
    </location>
</feature>
<name>A0A3N6MU17_NATCH</name>
<evidence type="ECO:0000256" key="4">
    <source>
        <dbReference type="ARBA" id="ARBA00022519"/>
    </source>
</evidence>
<keyword evidence="6 8" id="KW-1133">Transmembrane helix</keyword>
<proteinExistence type="predicted"/>
<feature type="transmembrane region" description="Helical" evidence="8">
    <location>
        <begin position="236"/>
        <end position="254"/>
    </location>
</feature>
<gene>
    <name evidence="10" type="ORF">EA472_08240</name>
</gene>
<dbReference type="PROSITE" id="PS50850">
    <property type="entry name" value="MFS"/>
    <property type="match status" value="1"/>
</dbReference>
<keyword evidence="5 8" id="KW-0812">Transmembrane</keyword>
<keyword evidence="3" id="KW-1003">Cell membrane</keyword>
<dbReference type="GO" id="GO:0005886">
    <property type="term" value="C:plasma membrane"/>
    <property type="evidence" value="ECO:0007669"/>
    <property type="project" value="UniProtKB-SubCell"/>
</dbReference>
<feature type="transmembrane region" description="Helical" evidence="8">
    <location>
        <begin position="275"/>
        <end position="301"/>
    </location>
</feature>
<dbReference type="PANTHER" id="PTHR23522">
    <property type="entry name" value="BLL5896 PROTEIN"/>
    <property type="match status" value="1"/>
</dbReference>
<organism evidence="10 11">
    <name type="scientific">Natrarchaeobius chitinivorans</name>
    <dbReference type="NCBI Taxonomy" id="1679083"/>
    <lineage>
        <taxon>Archaea</taxon>
        <taxon>Methanobacteriati</taxon>
        <taxon>Methanobacteriota</taxon>
        <taxon>Stenosarchaea group</taxon>
        <taxon>Halobacteria</taxon>
        <taxon>Halobacteriales</taxon>
        <taxon>Natrialbaceae</taxon>
        <taxon>Natrarchaeobius</taxon>
    </lineage>
</organism>
<feature type="transmembrane region" description="Helical" evidence="8">
    <location>
        <begin position="132"/>
        <end position="152"/>
    </location>
</feature>
<evidence type="ECO:0000256" key="8">
    <source>
        <dbReference type="SAM" id="Phobius"/>
    </source>
</evidence>
<feature type="domain" description="Major facilitator superfamily (MFS) profile" evidence="9">
    <location>
        <begin position="139"/>
        <end position="389"/>
    </location>
</feature>
<evidence type="ECO:0000313" key="11">
    <source>
        <dbReference type="Proteomes" id="UP000281431"/>
    </source>
</evidence>
<dbReference type="InterPro" id="IPR036259">
    <property type="entry name" value="MFS_trans_sf"/>
</dbReference>
<dbReference type="InterPro" id="IPR020846">
    <property type="entry name" value="MFS_dom"/>
</dbReference>
<evidence type="ECO:0000256" key="2">
    <source>
        <dbReference type="ARBA" id="ARBA00022448"/>
    </source>
</evidence>
<feature type="transmembrane region" description="Helical" evidence="8">
    <location>
        <begin position="36"/>
        <end position="57"/>
    </location>
</feature>
<sequence>MNERRGFKLLFFVLFASYSGYVMFRNVFFDEIGMTGTQMGIVGFLFPLCTILAQPIWSFVADWKGVSKLILYVSSIVAGAAVLLYPLAPHVSATFAVVVVATVTFAAFRAPVMPIANALVLSTGTSYEGVRAYGSIAFGVVGLAIGYLIGVFETELIFFAYAAGMGLVVCLLFVVPIDDPDALERDLSLETVLPLLNRQFLLLLAAAFALGLMTPASSAFFSVYVRAVGHPDSITGVAWLIKTIAEATAFVYIARRGGSYRRLMVVAGALYTSTYLLLWSTGSVAVIVLAQLLLGAGYALFNLASVNLAYALSPSELKSTAQSLLLVGGVSSGTAVGELLTGRLVDLIGPQEMYGALAVLGVVVALVSLCLSSSASDPGITTRSGIDSD</sequence>
<evidence type="ECO:0000259" key="9">
    <source>
        <dbReference type="PROSITE" id="PS50850"/>
    </source>
</evidence>
<feature type="transmembrane region" description="Helical" evidence="8">
    <location>
        <begin position="158"/>
        <end position="179"/>
    </location>
</feature>
<comment type="caution">
    <text evidence="10">The sequence shown here is derived from an EMBL/GenBank/DDBJ whole genome shotgun (WGS) entry which is preliminary data.</text>
</comment>
<accession>A0A3N6MU17</accession>
<protein>
    <submittedName>
        <fullName evidence="10">MFS transporter</fullName>
    </submittedName>
</protein>
<dbReference type="AlphaFoldDB" id="A0A3N6MU17"/>
<feature type="transmembrane region" description="Helical" evidence="8">
    <location>
        <begin position="7"/>
        <end position="24"/>
    </location>
</feature>
<dbReference type="EMBL" id="REFZ01000004">
    <property type="protein sequence ID" value="RQH01421.1"/>
    <property type="molecule type" value="Genomic_DNA"/>
</dbReference>
<keyword evidence="4" id="KW-0997">Cell inner membrane</keyword>
<dbReference type="Pfam" id="PF12832">
    <property type="entry name" value="MFS_1_like"/>
    <property type="match status" value="1"/>
</dbReference>
<evidence type="ECO:0000256" key="1">
    <source>
        <dbReference type="ARBA" id="ARBA00004429"/>
    </source>
</evidence>
<keyword evidence="2" id="KW-0813">Transport</keyword>
<dbReference type="Gene3D" id="1.20.1250.20">
    <property type="entry name" value="MFS general substrate transporter like domains"/>
    <property type="match status" value="2"/>
</dbReference>
<dbReference type="GO" id="GO:0022857">
    <property type="term" value="F:transmembrane transporter activity"/>
    <property type="evidence" value="ECO:0007669"/>
    <property type="project" value="InterPro"/>
</dbReference>
<dbReference type="PANTHER" id="PTHR23522:SF10">
    <property type="entry name" value="3-PHENYLPROPIONIC ACID TRANSPORTER-RELATED"/>
    <property type="match status" value="1"/>
</dbReference>
<evidence type="ECO:0000256" key="7">
    <source>
        <dbReference type="ARBA" id="ARBA00023136"/>
    </source>
</evidence>
<evidence type="ECO:0000256" key="5">
    <source>
        <dbReference type="ARBA" id="ARBA00022692"/>
    </source>
</evidence>
<keyword evidence="11" id="KW-1185">Reference proteome</keyword>
<keyword evidence="7 8" id="KW-0472">Membrane</keyword>